<protein>
    <submittedName>
        <fullName evidence="1">Uncharacterized protein</fullName>
    </submittedName>
</protein>
<organism evidence="1">
    <name type="scientific">Octactis speculum</name>
    <dbReference type="NCBI Taxonomy" id="3111310"/>
    <lineage>
        <taxon>Eukaryota</taxon>
        <taxon>Sar</taxon>
        <taxon>Stramenopiles</taxon>
        <taxon>Ochrophyta</taxon>
        <taxon>Dictyochophyceae</taxon>
        <taxon>Dictyochales</taxon>
        <taxon>Dictyochaceae</taxon>
        <taxon>Octactis</taxon>
    </lineage>
</organism>
<dbReference type="AlphaFoldDB" id="A0A7S2DNW2"/>
<gene>
    <name evidence="1" type="ORF">DSPE1174_LOCUS24168</name>
</gene>
<name>A0A7S2DNW2_9STRA</name>
<evidence type="ECO:0000313" key="1">
    <source>
        <dbReference type="EMBL" id="CAD9460030.1"/>
    </source>
</evidence>
<dbReference type="EMBL" id="HBGS01046623">
    <property type="protein sequence ID" value="CAD9460030.1"/>
    <property type="molecule type" value="Transcribed_RNA"/>
</dbReference>
<proteinExistence type="predicted"/>
<accession>A0A7S2DNW2</accession>
<reference evidence="1" key="1">
    <citation type="submission" date="2021-01" db="EMBL/GenBank/DDBJ databases">
        <authorList>
            <person name="Corre E."/>
            <person name="Pelletier E."/>
            <person name="Niang G."/>
            <person name="Scheremetjew M."/>
            <person name="Finn R."/>
            <person name="Kale V."/>
            <person name="Holt S."/>
            <person name="Cochrane G."/>
            <person name="Meng A."/>
            <person name="Brown T."/>
            <person name="Cohen L."/>
        </authorList>
    </citation>
    <scope>NUCLEOTIDE SEQUENCE</scope>
    <source>
        <strain evidence="1">CCMP1381</strain>
    </source>
</reference>
<sequence>MCELIVSYCPIQSIMPKRTMQSLQMALQKAQRDLDNAQDGNGSANPRAKKSKPMVPLVLMQNPIIIILLCAFMCNQLCDGPTVAWREFALNETIQAIVAALGCTTNLWNTEKLRNAGLLNFSRLCRTKGNMSMEFMAAILRCGYSAVLGCIFRASLTLSQMHRVIDAIGGRRVYYIALDLANFQKTNTLRKAVALGNKYTQGIKEVLICLGKSSYSTFNLERIDFSPFSILSSLDAISTGDYEAIEEATLHGGIGKLTTREELPIRPYMASLPKYRQWNSMPFSKKCARFIHGEPPEYDDQRQKPIYA</sequence>